<dbReference type="Proteomes" id="UP001054837">
    <property type="component" value="Unassembled WGS sequence"/>
</dbReference>
<organism evidence="1 2">
    <name type="scientific">Caerostris darwini</name>
    <dbReference type="NCBI Taxonomy" id="1538125"/>
    <lineage>
        <taxon>Eukaryota</taxon>
        <taxon>Metazoa</taxon>
        <taxon>Ecdysozoa</taxon>
        <taxon>Arthropoda</taxon>
        <taxon>Chelicerata</taxon>
        <taxon>Arachnida</taxon>
        <taxon>Araneae</taxon>
        <taxon>Araneomorphae</taxon>
        <taxon>Entelegynae</taxon>
        <taxon>Araneoidea</taxon>
        <taxon>Araneidae</taxon>
        <taxon>Caerostris</taxon>
    </lineage>
</organism>
<evidence type="ECO:0000313" key="1">
    <source>
        <dbReference type="EMBL" id="GIY57501.1"/>
    </source>
</evidence>
<accession>A0AAV4UIB9</accession>
<sequence>MTAYEIRLPSFPFCKSSFANLHPLFALFIHFATCRRRNSFTYIHFSHSFTSFIHFATTTYEIRLPSFSFSTPSPPSFTLQRAPNEIRLPSFTFRTLSAPSSTLQRPHMKFIYLISLFALLQLLHLLCNDHI</sequence>
<reference evidence="1 2" key="1">
    <citation type="submission" date="2021-06" db="EMBL/GenBank/DDBJ databases">
        <title>Caerostris darwini draft genome.</title>
        <authorList>
            <person name="Kono N."/>
            <person name="Arakawa K."/>
        </authorList>
    </citation>
    <scope>NUCLEOTIDE SEQUENCE [LARGE SCALE GENOMIC DNA]</scope>
</reference>
<protein>
    <submittedName>
        <fullName evidence="1">Uncharacterized protein</fullName>
    </submittedName>
</protein>
<evidence type="ECO:0000313" key="2">
    <source>
        <dbReference type="Proteomes" id="UP001054837"/>
    </source>
</evidence>
<dbReference type="EMBL" id="BPLQ01011343">
    <property type="protein sequence ID" value="GIY57501.1"/>
    <property type="molecule type" value="Genomic_DNA"/>
</dbReference>
<keyword evidence="2" id="KW-1185">Reference proteome</keyword>
<dbReference type="AlphaFoldDB" id="A0AAV4UIB9"/>
<comment type="caution">
    <text evidence="1">The sequence shown here is derived from an EMBL/GenBank/DDBJ whole genome shotgun (WGS) entry which is preliminary data.</text>
</comment>
<name>A0AAV4UIB9_9ARAC</name>
<gene>
    <name evidence="1" type="ORF">CDAR_480561</name>
</gene>
<proteinExistence type="predicted"/>